<protein>
    <submittedName>
        <fullName evidence="1">Uncharacterized protein</fullName>
    </submittedName>
</protein>
<name>A0ACB7ZX43_9AGAM</name>
<evidence type="ECO:0000313" key="1">
    <source>
        <dbReference type="EMBL" id="KAH7905237.1"/>
    </source>
</evidence>
<dbReference type="Proteomes" id="UP000790377">
    <property type="component" value="Unassembled WGS sequence"/>
</dbReference>
<accession>A0ACB7ZX43</accession>
<proteinExistence type="predicted"/>
<evidence type="ECO:0000313" key="2">
    <source>
        <dbReference type="Proteomes" id="UP000790377"/>
    </source>
</evidence>
<gene>
    <name evidence="1" type="ORF">BJ138DRAFT_1106148</name>
</gene>
<reference evidence="1" key="1">
    <citation type="journal article" date="2021" name="New Phytol.">
        <title>Evolutionary innovations through gain and loss of genes in the ectomycorrhizal Boletales.</title>
        <authorList>
            <person name="Wu G."/>
            <person name="Miyauchi S."/>
            <person name="Morin E."/>
            <person name="Kuo A."/>
            <person name="Drula E."/>
            <person name="Varga T."/>
            <person name="Kohler A."/>
            <person name="Feng B."/>
            <person name="Cao Y."/>
            <person name="Lipzen A."/>
            <person name="Daum C."/>
            <person name="Hundley H."/>
            <person name="Pangilinan J."/>
            <person name="Johnson J."/>
            <person name="Barry K."/>
            <person name="LaButti K."/>
            <person name="Ng V."/>
            <person name="Ahrendt S."/>
            <person name="Min B."/>
            <person name="Choi I.G."/>
            <person name="Park H."/>
            <person name="Plett J.M."/>
            <person name="Magnuson J."/>
            <person name="Spatafora J.W."/>
            <person name="Nagy L.G."/>
            <person name="Henrissat B."/>
            <person name="Grigoriev I.V."/>
            <person name="Yang Z.L."/>
            <person name="Xu J."/>
            <person name="Martin F.M."/>
        </authorList>
    </citation>
    <scope>NUCLEOTIDE SEQUENCE</scope>
    <source>
        <strain evidence="1">ATCC 28755</strain>
    </source>
</reference>
<comment type="caution">
    <text evidence="1">The sequence shown here is derived from an EMBL/GenBank/DDBJ whole genome shotgun (WGS) entry which is preliminary data.</text>
</comment>
<keyword evidence="2" id="KW-1185">Reference proteome</keyword>
<organism evidence="1 2">
    <name type="scientific">Hygrophoropsis aurantiaca</name>
    <dbReference type="NCBI Taxonomy" id="72124"/>
    <lineage>
        <taxon>Eukaryota</taxon>
        <taxon>Fungi</taxon>
        <taxon>Dikarya</taxon>
        <taxon>Basidiomycota</taxon>
        <taxon>Agaricomycotina</taxon>
        <taxon>Agaricomycetes</taxon>
        <taxon>Agaricomycetidae</taxon>
        <taxon>Boletales</taxon>
        <taxon>Coniophorineae</taxon>
        <taxon>Hygrophoropsidaceae</taxon>
        <taxon>Hygrophoropsis</taxon>
    </lineage>
</organism>
<dbReference type="EMBL" id="MU268237">
    <property type="protein sequence ID" value="KAH7905237.1"/>
    <property type="molecule type" value="Genomic_DNA"/>
</dbReference>
<sequence length="285" mass="31169">MASTQKENLPPSNGTTAGAAKSKSVRPVSKQAGSKSATAEKAATPAAKTSGGRSITKQALQDKTVELEDENARLRVKTHGVQAQLQQARDAQKTAEQAAEDADTARKAAEEKAKNVSNNNGDPTVLVPKPPPNELNQGDRGRLMRAMKLEEDKAQYLAIQATVHDLVSRVGMDLSVQYIKQPPSLLGKLFKRARRTHKYLERFENDWPTAELAKQYLQNIRKHRNRKRKGTVTRNGGHSTGRSRFGDDDDDDDEEDENIQDRDDEGLGGRGSEGADGAASDRDSD</sequence>